<comment type="caution">
    <text evidence="2">The sequence shown here is derived from an EMBL/GenBank/DDBJ whole genome shotgun (WGS) entry which is preliminary data.</text>
</comment>
<gene>
    <name evidence="2" type="ORF">D584_00763</name>
</gene>
<dbReference type="Proteomes" id="UP000011971">
    <property type="component" value="Unassembled WGS sequence"/>
</dbReference>
<dbReference type="PANTHER" id="PTHR34408">
    <property type="entry name" value="FAMILY PROTEIN, PUTATIVE-RELATED"/>
    <property type="match status" value="1"/>
</dbReference>
<reference evidence="2 3" key="1">
    <citation type="journal article" date="2013" name="Gut Pathog.">
        <title>Draft genome of Ochrobactrum intermedium strain M86 isolated from non-ulcer dyspeptic individual from India.</title>
        <authorList>
            <person name="Kulkarni G."/>
            <person name="Dhotre D."/>
            <person name="Dharne M."/>
            <person name="Shetty S."/>
            <person name="Chowdhury S."/>
            <person name="Misra V."/>
            <person name="Misra S."/>
            <person name="Patole M."/>
            <person name="Shouche Y."/>
        </authorList>
    </citation>
    <scope>NUCLEOTIDE SEQUENCE [LARGE SCALE GENOMIC DNA]</scope>
    <source>
        <strain evidence="2 3">M86</strain>
    </source>
</reference>
<evidence type="ECO:0000256" key="1">
    <source>
        <dbReference type="SAM" id="Phobius"/>
    </source>
</evidence>
<dbReference type="InterPro" id="IPR023346">
    <property type="entry name" value="Lysozyme-like_dom_sf"/>
</dbReference>
<dbReference type="InterPro" id="IPR052354">
    <property type="entry name" value="Cell_Wall_Dynamics_Protein"/>
</dbReference>
<keyword evidence="1" id="KW-0812">Transmembrane</keyword>
<accession>M5JSS1</accession>
<dbReference type="SUPFAM" id="SSF53955">
    <property type="entry name" value="Lysozyme-like"/>
    <property type="match status" value="1"/>
</dbReference>
<keyword evidence="1" id="KW-0472">Membrane</keyword>
<feature type="transmembrane region" description="Helical" evidence="1">
    <location>
        <begin position="265"/>
        <end position="285"/>
    </location>
</feature>
<feature type="transmembrane region" description="Helical" evidence="1">
    <location>
        <begin position="291"/>
        <end position="313"/>
    </location>
</feature>
<dbReference type="Gene3D" id="1.10.530.10">
    <property type="match status" value="1"/>
</dbReference>
<dbReference type="EMBL" id="AOGE01000003">
    <property type="protein sequence ID" value="ELT51103.1"/>
    <property type="molecule type" value="Genomic_DNA"/>
</dbReference>
<name>M5JSS1_9HYPH</name>
<dbReference type="RefSeq" id="WP_006470317.1">
    <property type="nucleotide sequence ID" value="NZ_AOGE01000003.1"/>
</dbReference>
<sequence length="324" mass="35449">MMLDVIAKIVGGKMTKAQRENANSVVIALKQYGRALGIDQPHRLAQFLPQILHESGAFKYDREVWGPTPAQKRYDTRTDLGNTPQADGDGFLFRGRTGIQITGRSNTVAFRDWCRKLMAGTAVKVPDFEKNPDAMLTDPWEGLGPLWYWDTRKLNVYADKGDIEMITKLINGGLNGYQDRLDWYTKTALVLLGYGRDDIASFQRAKGLIPDGISGPRTRAALHAALLKKTLPAAQSNDVQTAPVVEEKEVVPPEVEKKAKRQTNLWGWLTTILGGGGAGVTALLGADWKSILAFGGLAAGGLVILTIVGPQIARSIKQIREELA</sequence>
<evidence type="ECO:0000313" key="3">
    <source>
        <dbReference type="Proteomes" id="UP000011971"/>
    </source>
</evidence>
<dbReference type="PATRIC" id="fig|1234597.4.peg.153"/>
<proteinExistence type="predicted"/>
<protein>
    <submittedName>
        <fullName evidence="2">Chitinase-like protein</fullName>
    </submittedName>
</protein>
<keyword evidence="1" id="KW-1133">Transmembrane helix</keyword>
<evidence type="ECO:0000313" key="2">
    <source>
        <dbReference type="EMBL" id="ELT51103.1"/>
    </source>
</evidence>
<dbReference type="AlphaFoldDB" id="M5JSS1"/>
<organism evidence="2 3">
    <name type="scientific">Brucella intermedia M86</name>
    <dbReference type="NCBI Taxonomy" id="1234597"/>
    <lineage>
        <taxon>Bacteria</taxon>
        <taxon>Pseudomonadati</taxon>
        <taxon>Pseudomonadota</taxon>
        <taxon>Alphaproteobacteria</taxon>
        <taxon>Hyphomicrobiales</taxon>
        <taxon>Brucellaceae</taxon>
        <taxon>Brucella/Ochrobactrum group</taxon>
        <taxon>Brucella</taxon>
    </lineage>
</organism>
<dbReference type="PANTHER" id="PTHR34408:SF2">
    <property type="entry name" value="CELL WALL-BINDING PROTEIN YWSB"/>
    <property type="match status" value="1"/>
</dbReference>